<organism evidence="1 2">
    <name type="scientific">Striga asiatica</name>
    <name type="common">Asiatic witchweed</name>
    <name type="synonym">Buchnera asiatica</name>
    <dbReference type="NCBI Taxonomy" id="4170"/>
    <lineage>
        <taxon>Eukaryota</taxon>
        <taxon>Viridiplantae</taxon>
        <taxon>Streptophyta</taxon>
        <taxon>Embryophyta</taxon>
        <taxon>Tracheophyta</taxon>
        <taxon>Spermatophyta</taxon>
        <taxon>Magnoliopsida</taxon>
        <taxon>eudicotyledons</taxon>
        <taxon>Gunneridae</taxon>
        <taxon>Pentapetalae</taxon>
        <taxon>asterids</taxon>
        <taxon>lamiids</taxon>
        <taxon>Lamiales</taxon>
        <taxon>Orobanchaceae</taxon>
        <taxon>Buchnereae</taxon>
        <taxon>Striga</taxon>
    </lineage>
</organism>
<name>A0A5A7PLS0_STRAF</name>
<proteinExistence type="predicted"/>
<evidence type="ECO:0000313" key="1">
    <source>
        <dbReference type="EMBL" id="GER33578.1"/>
    </source>
</evidence>
<evidence type="ECO:0000313" key="2">
    <source>
        <dbReference type="Proteomes" id="UP000325081"/>
    </source>
</evidence>
<dbReference type="Proteomes" id="UP000325081">
    <property type="component" value="Unassembled WGS sequence"/>
</dbReference>
<gene>
    <name evidence="1" type="ORF">STAS_09729</name>
</gene>
<comment type="caution">
    <text evidence="1">The sequence shown here is derived from an EMBL/GenBank/DDBJ whole genome shotgun (WGS) entry which is preliminary data.</text>
</comment>
<accession>A0A5A7PLS0</accession>
<protein>
    <submittedName>
        <fullName evidence="1">Beta-amylase</fullName>
    </submittedName>
</protein>
<dbReference type="EMBL" id="BKCP01004750">
    <property type="protein sequence ID" value="GER33578.1"/>
    <property type="molecule type" value="Genomic_DNA"/>
</dbReference>
<reference evidence="2" key="1">
    <citation type="journal article" date="2019" name="Curr. Biol.">
        <title>Genome Sequence of Striga asiatica Provides Insight into the Evolution of Plant Parasitism.</title>
        <authorList>
            <person name="Yoshida S."/>
            <person name="Kim S."/>
            <person name="Wafula E.K."/>
            <person name="Tanskanen J."/>
            <person name="Kim Y.M."/>
            <person name="Honaas L."/>
            <person name="Yang Z."/>
            <person name="Spallek T."/>
            <person name="Conn C.E."/>
            <person name="Ichihashi Y."/>
            <person name="Cheong K."/>
            <person name="Cui S."/>
            <person name="Der J.P."/>
            <person name="Gundlach H."/>
            <person name="Jiao Y."/>
            <person name="Hori C."/>
            <person name="Ishida J.K."/>
            <person name="Kasahara H."/>
            <person name="Kiba T."/>
            <person name="Kim M.S."/>
            <person name="Koo N."/>
            <person name="Laohavisit A."/>
            <person name="Lee Y.H."/>
            <person name="Lumba S."/>
            <person name="McCourt P."/>
            <person name="Mortimer J.C."/>
            <person name="Mutuku J.M."/>
            <person name="Nomura T."/>
            <person name="Sasaki-Sekimoto Y."/>
            <person name="Seto Y."/>
            <person name="Wang Y."/>
            <person name="Wakatake T."/>
            <person name="Sakakibara H."/>
            <person name="Demura T."/>
            <person name="Yamaguchi S."/>
            <person name="Yoneyama K."/>
            <person name="Manabe R.I."/>
            <person name="Nelson D.C."/>
            <person name="Schulman A.H."/>
            <person name="Timko M.P."/>
            <person name="dePamphilis C.W."/>
            <person name="Choi D."/>
            <person name="Shirasu K."/>
        </authorList>
    </citation>
    <scope>NUCLEOTIDE SEQUENCE [LARGE SCALE GENOMIC DNA]</scope>
    <source>
        <strain evidence="2">cv. UVA1</strain>
    </source>
</reference>
<sequence>MDATHDCSRNPCLQLIIIAVEVIELHGPIQISIFFRQCWPPLSALSGGKRECGMTSSDKLLSLLIEACFALGGGEVKGDGGSVCRDEKTVVGGEAKGDGGSVGGDVKGAVGGEVKGEGGSVAGDEKSVVGGESNGMEVLLLEMRRVLLVERPSEMEVLLVEMRRKS</sequence>
<keyword evidence="2" id="KW-1185">Reference proteome</keyword>
<dbReference type="AlphaFoldDB" id="A0A5A7PLS0"/>